<reference evidence="1" key="2">
    <citation type="journal article" date="2015" name="Data Brief">
        <title>Shoot transcriptome of the giant reed, Arundo donax.</title>
        <authorList>
            <person name="Barrero R.A."/>
            <person name="Guerrero F.D."/>
            <person name="Moolhuijzen P."/>
            <person name="Goolsby J.A."/>
            <person name="Tidwell J."/>
            <person name="Bellgard S.E."/>
            <person name="Bellgard M.I."/>
        </authorList>
    </citation>
    <scope>NUCLEOTIDE SEQUENCE</scope>
    <source>
        <tissue evidence="1">Shoot tissue taken approximately 20 cm above the soil surface</tissue>
    </source>
</reference>
<sequence>MAYLYIHKDILSKLKV</sequence>
<evidence type="ECO:0000313" key="1">
    <source>
        <dbReference type="EMBL" id="JAD49279.1"/>
    </source>
</evidence>
<accession>A0A0A9AC99</accession>
<protein>
    <submittedName>
        <fullName evidence="1">Uncharacterized protein</fullName>
    </submittedName>
</protein>
<reference evidence="1" key="1">
    <citation type="submission" date="2014-09" db="EMBL/GenBank/DDBJ databases">
        <authorList>
            <person name="Magalhaes I.L.F."/>
            <person name="Oliveira U."/>
            <person name="Santos F.R."/>
            <person name="Vidigal T.H.D.A."/>
            <person name="Brescovit A.D."/>
            <person name="Santos A.J."/>
        </authorList>
    </citation>
    <scope>NUCLEOTIDE SEQUENCE</scope>
    <source>
        <tissue evidence="1">Shoot tissue taken approximately 20 cm above the soil surface</tissue>
    </source>
</reference>
<organism evidence="1">
    <name type="scientific">Arundo donax</name>
    <name type="common">Giant reed</name>
    <name type="synonym">Donax arundinaceus</name>
    <dbReference type="NCBI Taxonomy" id="35708"/>
    <lineage>
        <taxon>Eukaryota</taxon>
        <taxon>Viridiplantae</taxon>
        <taxon>Streptophyta</taxon>
        <taxon>Embryophyta</taxon>
        <taxon>Tracheophyta</taxon>
        <taxon>Spermatophyta</taxon>
        <taxon>Magnoliopsida</taxon>
        <taxon>Liliopsida</taxon>
        <taxon>Poales</taxon>
        <taxon>Poaceae</taxon>
        <taxon>PACMAD clade</taxon>
        <taxon>Arundinoideae</taxon>
        <taxon>Arundineae</taxon>
        <taxon>Arundo</taxon>
    </lineage>
</organism>
<dbReference type="EMBL" id="GBRH01248616">
    <property type="protein sequence ID" value="JAD49279.1"/>
    <property type="molecule type" value="Transcribed_RNA"/>
</dbReference>
<proteinExistence type="predicted"/>
<name>A0A0A9AC99_ARUDO</name>
<dbReference type="AlphaFoldDB" id="A0A0A9AC99"/>